<dbReference type="WBParaSite" id="EN70_6836">
    <property type="protein sequence ID" value="EN70_6836"/>
    <property type="gene ID" value="EN70_6836"/>
</dbReference>
<dbReference type="GO" id="GO:0016020">
    <property type="term" value="C:membrane"/>
    <property type="evidence" value="ECO:0007669"/>
    <property type="project" value="TreeGrafter"/>
</dbReference>
<keyword evidence="3" id="KW-0963">Cytoplasm</keyword>
<dbReference type="eggNOG" id="KOG2063">
    <property type="taxonomic scope" value="Eukaryota"/>
</dbReference>
<dbReference type="GO" id="GO:0006914">
    <property type="term" value="P:autophagy"/>
    <property type="evidence" value="ECO:0007669"/>
    <property type="project" value="TreeGrafter"/>
</dbReference>
<reference evidence="6" key="1">
    <citation type="submission" date="2012-04" db="EMBL/GenBank/DDBJ databases">
        <title>The Genome Sequence of Loa loa.</title>
        <authorList>
            <consortium name="The Broad Institute Genome Sequencing Platform"/>
            <consortium name="Broad Institute Genome Sequencing Center for Infectious Disease"/>
            <person name="Nutman T.B."/>
            <person name="Fink D.L."/>
            <person name="Russ C."/>
            <person name="Young S."/>
            <person name="Zeng Q."/>
            <person name="Gargeya S."/>
            <person name="Alvarado L."/>
            <person name="Berlin A."/>
            <person name="Chapman S.B."/>
            <person name="Chen Z."/>
            <person name="Freedman E."/>
            <person name="Gellesch M."/>
            <person name="Goldberg J."/>
            <person name="Griggs A."/>
            <person name="Gujja S."/>
            <person name="Heilman E.R."/>
            <person name="Heiman D."/>
            <person name="Howarth C."/>
            <person name="Mehta T."/>
            <person name="Neiman D."/>
            <person name="Pearson M."/>
            <person name="Roberts A."/>
            <person name="Saif S."/>
            <person name="Shea T."/>
            <person name="Shenoy N."/>
            <person name="Sisk P."/>
            <person name="Stolte C."/>
            <person name="Sykes S."/>
            <person name="White J."/>
            <person name="Yandava C."/>
            <person name="Haas B."/>
            <person name="Henn M.R."/>
            <person name="Nusbaum C."/>
            <person name="Birren B."/>
        </authorList>
    </citation>
    <scope>NUCLEOTIDE SEQUENCE [LARGE SCALE GENOMIC DNA]</scope>
</reference>
<dbReference type="InterPro" id="IPR032914">
    <property type="entry name" value="Vam6/VPS39/TRAP1"/>
</dbReference>
<evidence type="ECO:0000313" key="6">
    <source>
        <dbReference type="Proteomes" id="UP000095285"/>
    </source>
</evidence>
<organism evidence="6 7">
    <name type="scientific">Loa loa</name>
    <name type="common">Eye worm</name>
    <name type="synonym">Filaria loa</name>
    <dbReference type="NCBI Taxonomy" id="7209"/>
    <lineage>
        <taxon>Eukaryota</taxon>
        <taxon>Metazoa</taxon>
        <taxon>Ecdysozoa</taxon>
        <taxon>Nematoda</taxon>
        <taxon>Chromadorea</taxon>
        <taxon>Rhabditida</taxon>
        <taxon>Spirurina</taxon>
        <taxon>Spiruromorpha</taxon>
        <taxon>Filarioidea</taxon>
        <taxon>Onchocercidae</taxon>
        <taxon>Loa</taxon>
    </lineage>
</organism>
<dbReference type="AlphaFoldDB" id="A0A1I7VVS2"/>
<evidence type="ECO:0000256" key="1">
    <source>
        <dbReference type="ARBA" id="ARBA00004496"/>
    </source>
</evidence>
<dbReference type="GO" id="GO:0034058">
    <property type="term" value="P:endosomal vesicle fusion"/>
    <property type="evidence" value="ECO:0007669"/>
    <property type="project" value="TreeGrafter"/>
</dbReference>
<accession>A0A1I7VVS2</accession>
<keyword evidence="6" id="KW-1185">Reference proteome</keyword>
<dbReference type="PROSITE" id="PS50219">
    <property type="entry name" value="CNH"/>
    <property type="match status" value="1"/>
</dbReference>
<evidence type="ECO:0000256" key="2">
    <source>
        <dbReference type="ARBA" id="ARBA00022448"/>
    </source>
</evidence>
<comment type="subcellular location">
    <subcellularLocation>
        <location evidence="1">Cytoplasm</location>
    </subcellularLocation>
</comment>
<proteinExistence type="predicted"/>
<dbReference type="Pfam" id="PF00780">
    <property type="entry name" value="CNH"/>
    <property type="match status" value="1"/>
</dbReference>
<dbReference type="PANTHER" id="PTHR12894">
    <property type="entry name" value="CNH DOMAIN CONTAINING"/>
    <property type="match status" value="1"/>
</dbReference>
<sequence length="863" mass="97396">MVDEYYRLIHVFETVSVFAPSEKVTCVDGTSRALFVGTSQGRILLVNLSTKNVINALQLSTNAPIARIVAATALDYLIVLSASTIFNIEIKTLKPISSSAASNIAHLALNKDPVVADPFALQFALVTNNRYILVCESKADNLVIQQEIRTEDNVVALSYNKYGICYALPNAYFVYNILENKTLSLFPYDSQAILPIIINIDSEEFLVNGMQGLGVFATSEGVSSRPPLFWGLTSIVSFAYRSPHVFVLTASSITVYSSEQSVVLQRWPFTTGTLLECIDGQLYVCSSENISHLEEISWLDRAEALADSGELDEALRFAENAVSNGQYDEAEILKFNELKQKVALMLFKREEFEKFYGLAVLSELDPRAVLISFEFLLPFPSGFRSELSKEITESSKEASDDCVMEGSVQLITFLEHYLRTTRKFHWTAGFRRDIDALLLRLISLRQDALDAEDMSLNLHCTFDDCNEWMRKHKHRKFLITIAFCLLDFDNALAISQELYNENLWDDGIAKLCLQFFPRFNSERTILGWVEFLLEVRQDDVIDGLRRCPVKLDHRKIVRILQRKRNTLIKYLEGITSLQNIEFHSMLFSMYVDEINALLGEGGESEKSCRRKLRTFLLQPNKLNLLDTCAVLKSYPHFAVELTLLEGVKDKGSIECLEKLLNDHKDYDAAELFCIYTDTSEHVLRLTLLKFYLRNVASQPEFGSRITNLLNTPSFTSNGTEIMQNIPKEWSLSSILCFAEGTVLSTKDRSHCQQLKKKALKALSKEALKAAQLHIQIDEKTTCTACGAPISNEDAACYPNSSQSSNCANRTESDELPRRALDDCVGGVYQNVMDILDCGQLHDGHVQYHCCSLLSETLSTRKDF</sequence>
<reference evidence="7" key="2">
    <citation type="submission" date="2016-11" db="UniProtKB">
        <authorList>
            <consortium name="WormBaseParasite"/>
        </authorList>
    </citation>
    <scope>IDENTIFICATION</scope>
</reference>
<dbReference type="Proteomes" id="UP000095285">
    <property type="component" value="Unassembled WGS sequence"/>
</dbReference>
<keyword evidence="2" id="KW-0813">Transport</keyword>
<evidence type="ECO:0000313" key="7">
    <source>
        <dbReference type="WBParaSite" id="EN70_6836"/>
    </source>
</evidence>
<dbReference type="GO" id="GO:0005737">
    <property type="term" value="C:cytoplasm"/>
    <property type="evidence" value="ECO:0007669"/>
    <property type="project" value="UniProtKB-SubCell"/>
</dbReference>
<keyword evidence="4" id="KW-0653">Protein transport</keyword>
<dbReference type="STRING" id="7209.A0A1I7VVS2"/>
<evidence type="ECO:0000256" key="3">
    <source>
        <dbReference type="ARBA" id="ARBA00022490"/>
    </source>
</evidence>
<dbReference type="InterPro" id="IPR001180">
    <property type="entry name" value="CNH_dom"/>
</dbReference>
<protein>
    <submittedName>
        <fullName evidence="7">CNH domain-containing protein</fullName>
    </submittedName>
</protein>
<name>A0A1I7VVS2_LOALO</name>
<dbReference type="GO" id="GO:0015031">
    <property type="term" value="P:protein transport"/>
    <property type="evidence" value="ECO:0007669"/>
    <property type="project" value="UniProtKB-KW"/>
</dbReference>
<dbReference type="PANTHER" id="PTHR12894:SF27">
    <property type="entry name" value="TRANSFORMING GROWTH FACTOR-BETA RECEPTOR-ASSOCIATED PROTEIN 1"/>
    <property type="match status" value="1"/>
</dbReference>
<evidence type="ECO:0000256" key="4">
    <source>
        <dbReference type="ARBA" id="ARBA00022927"/>
    </source>
</evidence>
<evidence type="ECO:0000259" key="5">
    <source>
        <dbReference type="PROSITE" id="PS50219"/>
    </source>
</evidence>
<feature type="domain" description="CNH" evidence="5">
    <location>
        <begin position="21"/>
        <end position="282"/>
    </location>
</feature>